<comment type="caution">
    <text evidence="2">The sequence shown here is derived from an EMBL/GenBank/DDBJ whole genome shotgun (WGS) entry which is preliminary data.</text>
</comment>
<keyword evidence="1" id="KW-0812">Transmembrane</keyword>
<dbReference type="EMBL" id="JACIJK010000009">
    <property type="protein sequence ID" value="MBB5716159.1"/>
    <property type="molecule type" value="Genomic_DNA"/>
</dbReference>
<accession>A0A7W9BFW0</accession>
<feature type="transmembrane region" description="Helical" evidence="1">
    <location>
        <begin position="30"/>
        <end position="52"/>
    </location>
</feature>
<protein>
    <submittedName>
        <fullName evidence="2">Amino acid transporter</fullName>
    </submittedName>
</protein>
<gene>
    <name evidence="2" type="ORF">FHS94_003019</name>
</gene>
<evidence type="ECO:0000256" key="1">
    <source>
        <dbReference type="SAM" id="Phobius"/>
    </source>
</evidence>
<keyword evidence="1" id="KW-1133">Transmembrane helix</keyword>
<reference evidence="2 3" key="1">
    <citation type="submission" date="2020-08" db="EMBL/GenBank/DDBJ databases">
        <title>Genomic Encyclopedia of Type Strains, Phase IV (KMG-IV): sequencing the most valuable type-strain genomes for metagenomic binning, comparative biology and taxonomic classification.</title>
        <authorList>
            <person name="Goeker M."/>
        </authorList>
    </citation>
    <scope>NUCLEOTIDE SEQUENCE [LARGE SCALE GENOMIC DNA]</scope>
    <source>
        <strain evidence="2 3">DSM 100044</strain>
    </source>
</reference>
<name>A0A7W9BFW0_9SPHN</name>
<dbReference type="AlphaFoldDB" id="A0A7W9BFW0"/>
<evidence type="ECO:0000313" key="2">
    <source>
        <dbReference type="EMBL" id="MBB5716159.1"/>
    </source>
</evidence>
<dbReference type="Proteomes" id="UP000546200">
    <property type="component" value="Unassembled WGS sequence"/>
</dbReference>
<organism evidence="2 3">
    <name type="scientific">Sphingomonas aerophila</name>
    <dbReference type="NCBI Taxonomy" id="1344948"/>
    <lineage>
        <taxon>Bacteria</taxon>
        <taxon>Pseudomonadati</taxon>
        <taxon>Pseudomonadota</taxon>
        <taxon>Alphaproteobacteria</taxon>
        <taxon>Sphingomonadales</taxon>
        <taxon>Sphingomonadaceae</taxon>
        <taxon>Sphingomonas</taxon>
    </lineage>
</organism>
<sequence length="58" mass="5983">MIAIGCLLLVILPIVGLVLGGLVAGPVGGRWGALIGFGIALIVSLFTGYALVRLRRPR</sequence>
<dbReference type="RefSeq" id="WP_184059174.1">
    <property type="nucleotide sequence ID" value="NZ_JACIJK010000009.1"/>
</dbReference>
<proteinExistence type="predicted"/>
<keyword evidence="3" id="KW-1185">Reference proteome</keyword>
<keyword evidence="1" id="KW-0472">Membrane</keyword>
<evidence type="ECO:0000313" key="3">
    <source>
        <dbReference type="Proteomes" id="UP000546200"/>
    </source>
</evidence>